<proteinExistence type="predicted"/>
<comment type="caution">
    <text evidence="1">The sequence shown here is derived from an EMBL/GenBank/DDBJ whole genome shotgun (WGS) entry which is preliminary data.</text>
</comment>
<gene>
    <name evidence="1" type="ORF">DDT42_00992</name>
</gene>
<dbReference type="EMBL" id="QLTW01000050">
    <property type="protein sequence ID" value="MBT9145122.1"/>
    <property type="molecule type" value="Genomic_DNA"/>
</dbReference>
<protein>
    <submittedName>
        <fullName evidence="1">Uncharacterized protein</fullName>
    </submittedName>
</protein>
<evidence type="ECO:0000313" key="1">
    <source>
        <dbReference type="EMBL" id="MBT9145122.1"/>
    </source>
</evidence>
<evidence type="ECO:0000313" key="2">
    <source>
        <dbReference type="Proteomes" id="UP000811545"/>
    </source>
</evidence>
<sequence>MTVRLKATSQPWPTFFPSTNRTVLESMVIFIVCPPDNKLSSLNRTEVIVPETVRGVFSPFTCKVRILPGSTWAKMETRKPLLKSAKTAFLPSRISSVSGWMVIGRVLPSSTTTKRRESVRFTALIIPLRSCA</sequence>
<reference evidence="1 2" key="1">
    <citation type="journal article" date="2021" name="bioRxiv">
        <title>Unique metabolic strategies in Hadean analogues reveal hints for primordial physiology.</title>
        <authorList>
            <person name="Nobu M.K."/>
            <person name="Nakai R."/>
            <person name="Tamazawa S."/>
            <person name="Mori H."/>
            <person name="Toyoda A."/>
            <person name="Ijiri A."/>
            <person name="Suzuki S."/>
            <person name="Kurokawa K."/>
            <person name="Kamagata Y."/>
            <person name="Tamaki H."/>
        </authorList>
    </citation>
    <scope>NUCLEOTIDE SEQUENCE [LARGE SCALE GENOMIC DNA]</scope>
    <source>
        <strain evidence="1">BS525</strain>
    </source>
</reference>
<dbReference type="AlphaFoldDB" id="A0A9E2F1X8"/>
<accession>A0A9E2F1X8</accession>
<organism evidence="1 2">
    <name type="scientific">Psychracetigena formicireducens</name>
    <dbReference type="NCBI Taxonomy" id="2986056"/>
    <lineage>
        <taxon>Bacteria</taxon>
        <taxon>Bacillati</taxon>
        <taxon>Candidatus Lithacetigenota</taxon>
        <taxon>Candidatus Psychracetigena</taxon>
    </lineage>
</organism>
<name>A0A9E2F1X8_PSYF1</name>
<dbReference type="Proteomes" id="UP000811545">
    <property type="component" value="Unassembled WGS sequence"/>
</dbReference>